<protein>
    <submittedName>
        <fullName evidence="1">Uncharacterized protein</fullName>
    </submittedName>
</protein>
<reference evidence="1" key="1">
    <citation type="journal article" date="2021" name="Proc. Natl. Acad. Sci. U.S.A.">
        <title>A Catalog of Tens of Thousands of Viruses from Human Metagenomes Reveals Hidden Associations with Chronic Diseases.</title>
        <authorList>
            <person name="Tisza M.J."/>
            <person name="Buck C.B."/>
        </authorList>
    </citation>
    <scope>NUCLEOTIDE SEQUENCE</scope>
    <source>
        <strain evidence="1">CtpoI7</strain>
    </source>
</reference>
<accession>A0A8S5PAF0</accession>
<organism evidence="1">
    <name type="scientific">Siphoviridae sp. ctpoI7</name>
    <dbReference type="NCBI Taxonomy" id="2825678"/>
    <lineage>
        <taxon>Viruses</taxon>
        <taxon>Duplodnaviria</taxon>
        <taxon>Heunggongvirae</taxon>
        <taxon>Uroviricota</taxon>
        <taxon>Caudoviricetes</taxon>
    </lineage>
</organism>
<sequence>MARSGIYVNGVEVAARYIGDKKVWEKETRWTLIKGFSSSGLRFVTDASSVYVAKMETEQFMYGSPPRVLQNESFPDITDSKVGKYKIRFPYLGLESNTEETFSLVHITITNVPRRHKNKLSIVLSFWTTEDRNRFISLTQTGQFVEIYRQE</sequence>
<name>A0A8S5PAF0_9CAUD</name>
<evidence type="ECO:0000313" key="1">
    <source>
        <dbReference type="EMBL" id="DAE03589.1"/>
    </source>
</evidence>
<dbReference type="EMBL" id="BK015368">
    <property type="protein sequence ID" value="DAE03589.1"/>
    <property type="molecule type" value="Genomic_DNA"/>
</dbReference>
<proteinExistence type="predicted"/>